<dbReference type="EMBL" id="JBHSDQ010000002">
    <property type="protein sequence ID" value="MFC4395677.1"/>
    <property type="molecule type" value="Genomic_DNA"/>
</dbReference>
<reference evidence="4" key="1">
    <citation type="journal article" date="2019" name="Int. J. Syst. Evol. Microbiol.">
        <title>The Global Catalogue of Microorganisms (GCM) 10K type strain sequencing project: providing services to taxonomists for standard genome sequencing and annotation.</title>
        <authorList>
            <consortium name="The Broad Institute Genomics Platform"/>
            <consortium name="The Broad Institute Genome Sequencing Center for Infectious Disease"/>
            <person name="Wu L."/>
            <person name="Ma J."/>
        </authorList>
    </citation>
    <scope>NUCLEOTIDE SEQUENCE [LARGE SCALE GENOMIC DNA]</scope>
    <source>
        <strain evidence="4">PJ61</strain>
    </source>
</reference>
<gene>
    <name evidence="3" type="ORF">ACFO0G_06195</name>
</gene>
<evidence type="ECO:0000313" key="3">
    <source>
        <dbReference type="EMBL" id="MFC4395677.1"/>
    </source>
</evidence>
<dbReference type="RefSeq" id="WP_376976819.1">
    <property type="nucleotide sequence ID" value="NZ_JBHSDQ010000002.1"/>
</dbReference>
<evidence type="ECO:0008006" key="5">
    <source>
        <dbReference type="Google" id="ProtNLM"/>
    </source>
</evidence>
<accession>A0ABV8WFY3</accession>
<keyword evidence="2" id="KW-0732">Signal</keyword>
<dbReference type="Proteomes" id="UP001595778">
    <property type="component" value="Unassembled WGS sequence"/>
</dbReference>
<organism evidence="3 4">
    <name type="scientific">Arthrobacter sedimenti</name>
    <dbReference type="NCBI Taxonomy" id="2694931"/>
    <lineage>
        <taxon>Bacteria</taxon>
        <taxon>Bacillati</taxon>
        <taxon>Actinomycetota</taxon>
        <taxon>Actinomycetes</taxon>
        <taxon>Micrococcales</taxon>
        <taxon>Micrococcaceae</taxon>
        <taxon>Arthrobacter</taxon>
    </lineage>
</organism>
<proteinExistence type="predicted"/>
<comment type="caution">
    <text evidence="3">The sequence shown here is derived from an EMBL/GenBank/DDBJ whole genome shotgun (WGS) entry which is preliminary data.</text>
</comment>
<protein>
    <recommendedName>
        <fullName evidence="5">Mucin-associated surface protein</fullName>
    </recommendedName>
</protein>
<name>A0ABV8WFY3_9MICC</name>
<feature type="region of interest" description="Disordered" evidence="1">
    <location>
        <begin position="107"/>
        <end position="171"/>
    </location>
</feature>
<evidence type="ECO:0000256" key="1">
    <source>
        <dbReference type="SAM" id="MobiDB-lite"/>
    </source>
</evidence>
<feature type="chain" id="PRO_5047500153" description="Mucin-associated surface protein" evidence="2">
    <location>
        <begin position="30"/>
        <end position="171"/>
    </location>
</feature>
<sequence length="171" mass="16847">MTLRQASPNRLLLACSAALVAAALLSACAASGNGLQREAATQLQARVLEVTQASSQDNPESALQALAGLEADLAAAQAKGQVSEERRRSITTVATAVRADLNDAVAAQKAAAAKAAEDARNAAGQGTQAPSPAPEAPVSQPAPAPAAGQGNTSGNGGNAGKNNSDKGKGKN</sequence>
<evidence type="ECO:0000256" key="2">
    <source>
        <dbReference type="SAM" id="SignalP"/>
    </source>
</evidence>
<feature type="compositionally biased region" description="Pro residues" evidence="1">
    <location>
        <begin position="131"/>
        <end position="144"/>
    </location>
</feature>
<dbReference type="PROSITE" id="PS51257">
    <property type="entry name" value="PROKAR_LIPOPROTEIN"/>
    <property type="match status" value="1"/>
</dbReference>
<evidence type="ECO:0000313" key="4">
    <source>
        <dbReference type="Proteomes" id="UP001595778"/>
    </source>
</evidence>
<keyword evidence="4" id="KW-1185">Reference proteome</keyword>
<feature type="signal peptide" evidence="2">
    <location>
        <begin position="1"/>
        <end position="29"/>
    </location>
</feature>